<dbReference type="Proteomes" id="UP000653797">
    <property type="component" value="Unassembled WGS sequence"/>
</dbReference>
<sequence>MTLSLPFFTHFRTGALSLLVLLLGTGLLAQGQTIRYVKPAATGTGVIIRIAELNRDAIHDLPIRAREHFHLSTNVDLSKSSSEVIVGRLDTKGTGNFYNMYVSKDEQAPSGLLQQPLRLCKGKKARASKKASQI</sequence>
<dbReference type="AlphaFoldDB" id="A0A927B6X9"/>
<protein>
    <submittedName>
        <fullName evidence="1">Uncharacterized protein</fullName>
    </submittedName>
</protein>
<reference evidence="1" key="1">
    <citation type="submission" date="2020-09" db="EMBL/GenBank/DDBJ databases">
        <authorList>
            <person name="Kim M.K."/>
        </authorList>
    </citation>
    <scope>NUCLEOTIDE SEQUENCE</scope>
    <source>
        <strain evidence="1">BT704</strain>
    </source>
</reference>
<proteinExistence type="predicted"/>
<evidence type="ECO:0000313" key="2">
    <source>
        <dbReference type="Proteomes" id="UP000653797"/>
    </source>
</evidence>
<organism evidence="1 2">
    <name type="scientific">Spirosoma validum</name>
    <dbReference type="NCBI Taxonomy" id="2771355"/>
    <lineage>
        <taxon>Bacteria</taxon>
        <taxon>Pseudomonadati</taxon>
        <taxon>Bacteroidota</taxon>
        <taxon>Cytophagia</taxon>
        <taxon>Cytophagales</taxon>
        <taxon>Cytophagaceae</taxon>
        <taxon>Spirosoma</taxon>
    </lineage>
</organism>
<evidence type="ECO:0000313" key="1">
    <source>
        <dbReference type="EMBL" id="MBD2756331.1"/>
    </source>
</evidence>
<dbReference type="RefSeq" id="WP_191041959.1">
    <property type="nucleotide sequence ID" value="NZ_JACXAA010000012.1"/>
</dbReference>
<gene>
    <name evidence="1" type="ORF">IC230_25775</name>
</gene>
<keyword evidence="2" id="KW-1185">Reference proteome</keyword>
<comment type="caution">
    <text evidence="1">The sequence shown here is derived from an EMBL/GenBank/DDBJ whole genome shotgun (WGS) entry which is preliminary data.</text>
</comment>
<name>A0A927B6X9_9BACT</name>
<accession>A0A927B6X9</accession>
<dbReference type="EMBL" id="JACXAA010000012">
    <property type="protein sequence ID" value="MBD2756331.1"/>
    <property type="molecule type" value="Genomic_DNA"/>
</dbReference>